<dbReference type="AlphaFoldDB" id="A0A418M3U3"/>
<protein>
    <submittedName>
        <fullName evidence="1">Uncharacterized protein</fullName>
    </submittedName>
</protein>
<evidence type="ECO:0000313" key="1">
    <source>
        <dbReference type="EMBL" id="RIV20411.1"/>
    </source>
</evidence>
<organism evidence="1 2">
    <name type="scientific">Fibrisoma montanum</name>
    <dbReference type="NCBI Taxonomy" id="2305895"/>
    <lineage>
        <taxon>Bacteria</taxon>
        <taxon>Pseudomonadati</taxon>
        <taxon>Bacteroidota</taxon>
        <taxon>Cytophagia</taxon>
        <taxon>Cytophagales</taxon>
        <taxon>Spirosomataceae</taxon>
        <taxon>Fibrisoma</taxon>
    </lineage>
</organism>
<proteinExistence type="predicted"/>
<comment type="caution">
    <text evidence="1">The sequence shown here is derived from an EMBL/GenBank/DDBJ whole genome shotgun (WGS) entry which is preliminary data.</text>
</comment>
<dbReference type="EMBL" id="QXED01000006">
    <property type="protein sequence ID" value="RIV20411.1"/>
    <property type="molecule type" value="Genomic_DNA"/>
</dbReference>
<evidence type="ECO:0000313" key="2">
    <source>
        <dbReference type="Proteomes" id="UP000283523"/>
    </source>
</evidence>
<sequence length="141" mass="16112">MGVLKFGFPERSFYDNKEDNQTETFATEVGLVLASTPPFDYPMLQQVKSAAFQTSYEVDQGMIEENGTKKWACSLFKNGHLKTPIYIENVEVDTDKVTCLHFERGDDQAIIEFLQHLSQYCGSILLYEDTGFAKLIRHVKD</sequence>
<keyword evidence="2" id="KW-1185">Reference proteome</keyword>
<gene>
    <name evidence="1" type="ORF">DYU11_20395</name>
</gene>
<reference evidence="1 2" key="1">
    <citation type="submission" date="2018-08" db="EMBL/GenBank/DDBJ databases">
        <title>Fibrisoma montanum sp. nov., isolated from Danxia mountain soil.</title>
        <authorList>
            <person name="Huang Y."/>
        </authorList>
    </citation>
    <scope>NUCLEOTIDE SEQUENCE [LARGE SCALE GENOMIC DNA]</scope>
    <source>
        <strain evidence="1 2">HYT19</strain>
    </source>
</reference>
<dbReference type="RefSeq" id="WP_119669578.1">
    <property type="nucleotide sequence ID" value="NZ_QXED01000006.1"/>
</dbReference>
<name>A0A418M3U3_9BACT</name>
<accession>A0A418M3U3</accession>
<dbReference type="Proteomes" id="UP000283523">
    <property type="component" value="Unassembled WGS sequence"/>
</dbReference>